<sequence length="66" mass="7130">MKALKSQLASELLADPKAREQLRRFMVAKRLGAAASHRRAVSDVTKIERESGGSVTAVLVPKARTA</sequence>
<accession>A0A2G8TC49</accession>
<dbReference type="OrthoDB" id="8759057at2"/>
<keyword evidence="2" id="KW-1185">Reference proteome</keyword>
<dbReference type="RefSeq" id="WP_099790635.1">
    <property type="nucleotide sequence ID" value="NZ_JBHLYV010000099.1"/>
</dbReference>
<proteinExistence type="predicted"/>
<evidence type="ECO:0000313" key="2">
    <source>
        <dbReference type="Proteomes" id="UP000230390"/>
    </source>
</evidence>
<evidence type="ECO:0000313" key="1">
    <source>
        <dbReference type="EMBL" id="PIL43621.1"/>
    </source>
</evidence>
<name>A0A2G8TC49_9BURK</name>
<comment type="caution">
    <text evidence="1">The sequence shown here is derived from an EMBL/GenBank/DDBJ whole genome shotgun (WGS) entry which is preliminary data.</text>
</comment>
<dbReference type="Proteomes" id="UP000230390">
    <property type="component" value="Unassembled WGS sequence"/>
</dbReference>
<protein>
    <submittedName>
        <fullName evidence="1">Uncharacterized protein</fullName>
    </submittedName>
</protein>
<gene>
    <name evidence="1" type="ORF">CR105_17830</name>
</gene>
<organism evidence="1 2">
    <name type="scientific">Massilia eurypsychrophila</name>
    <dbReference type="NCBI Taxonomy" id="1485217"/>
    <lineage>
        <taxon>Bacteria</taxon>
        <taxon>Pseudomonadati</taxon>
        <taxon>Pseudomonadota</taxon>
        <taxon>Betaproteobacteria</taxon>
        <taxon>Burkholderiales</taxon>
        <taxon>Oxalobacteraceae</taxon>
        <taxon>Telluria group</taxon>
        <taxon>Massilia</taxon>
    </lineage>
</organism>
<dbReference type="AlphaFoldDB" id="A0A2G8TC49"/>
<dbReference type="EMBL" id="PDOC01000012">
    <property type="protein sequence ID" value="PIL43621.1"/>
    <property type="molecule type" value="Genomic_DNA"/>
</dbReference>
<reference evidence="1 2" key="1">
    <citation type="submission" date="2017-10" db="EMBL/GenBank/DDBJ databases">
        <title>Massilia psychrophilum sp. nov., a novel purple-pigmented bacterium isolated from Tianshan glacier, Xinjiang Municipality, China.</title>
        <authorList>
            <person name="Wang H."/>
        </authorList>
    </citation>
    <scope>NUCLEOTIDE SEQUENCE [LARGE SCALE GENOMIC DNA]</scope>
    <source>
        <strain evidence="1 2">JCM 30074</strain>
    </source>
</reference>